<protein>
    <submittedName>
        <fullName evidence="2">Uncharacterized protein</fullName>
    </submittedName>
</protein>
<feature type="region of interest" description="Disordered" evidence="1">
    <location>
        <begin position="52"/>
        <end position="84"/>
    </location>
</feature>
<name>A0AAW0A1T0_9AGAR</name>
<sequence>MDPKSLALAALLQCSEKDIDEYKRWIGLPLENTVFNASNARDWMSLDKYHDNYHPETQPNDADIIDISSDDEPPNPPAHNSQPAPIDIIDIKPVLNNIINLCDSDSDADIRLSIKSKTKSEPLSDALKLSSGRFPKAKKINISRTEKVDRVVELLEIPERFPVPEVDTAFILDFSGDERAKRGTKGGKPKGLNAILKEEDQDSWGKGSNGRTVLGNIPTCRSTHKCNGAYKCQFFDSSLLEGYERINADNSQPAPIDIIDIKPVLNNIINLCDSDSDADIRLSIKSKTKSEPLSDALKLSSGRFPKAKKINISRTEKVDRVVELLEIPERFPVPEVDTAFILDFSGDERAKRGTKGGKPKGLNAILKEEDQDSWGKGSNGRTVLGNIPTCRSTHKCNGAYKCQFFDSSLLEGYERINAEDRSLMRKIFDRQLTQNQTDTGSAVGKTASFFRVVQRYKMRGCPKAGCSGVPTLRNWRDGPSADGKNNCTGWTMADPSGHTYAVIPPEATESILATHLNGSAVPPLILEDHGDDNGLCAYLMHPRHGKESQCLTESLSSHPPSRWRACGRSNGGARMSRHEDRPHVERPQRSKMCRNLPRAPLPSAVAPGEAWEEAKDDVKKAALANGILGQTGGKLNNGPYRYAPAICLSLIRLFKHPGTYWFLSRVSLRNKHPAYRDTRRLRNDVAHLKHEETPAGLLWAGIVADYESNRKLPLADRYIHHIQTINEIKIAVTMVPALAALLHDKGVMFLEGDITFKRTQGELNEWEAAICQGITIARIWVNSFTKEAFTNLFDAFFKVVKQVTGKSVKFKAFYPDGNLYSIHFDMEAAQVQGFGAWLMQIVADDPKLHNEFRSLDGDELVQYVLKLCSVRLERLTDELVPHVGRETVKYLNLIRGLSDPADINNYHNFCKNSPNKKL</sequence>
<evidence type="ECO:0000313" key="2">
    <source>
        <dbReference type="EMBL" id="KAK6997504.1"/>
    </source>
</evidence>
<feature type="compositionally biased region" description="Basic and acidic residues" evidence="1">
    <location>
        <begin position="576"/>
        <end position="588"/>
    </location>
</feature>
<feature type="region of interest" description="Disordered" evidence="1">
    <location>
        <begin position="561"/>
        <end position="590"/>
    </location>
</feature>
<proteinExistence type="predicted"/>
<accession>A0AAW0A1T0</accession>
<dbReference type="Proteomes" id="UP001362999">
    <property type="component" value="Unassembled WGS sequence"/>
</dbReference>
<organism evidence="2 3">
    <name type="scientific">Favolaschia claudopus</name>
    <dbReference type="NCBI Taxonomy" id="2862362"/>
    <lineage>
        <taxon>Eukaryota</taxon>
        <taxon>Fungi</taxon>
        <taxon>Dikarya</taxon>
        <taxon>Basidiomycota</taxon>
        <taxon>Agaricomycotina</taxon>
        <taxon>Agaricomycetes</taxon>
        <taxon>Agaricomycetidae</taxon>
        <taxon>Agaricales</taxon>
        <taxon>Marasmiineae</taxon>
        <taxon>Mycenaceae</taxon>
        <taxon>Favolaschia</taxon>
    </lineage>
</organism>
<gene>
    <name evidence="2" type="ORF">R3P38DRAFT_3219590</name>
</gene>
<dbReference type="AlphaFoldDB" id="A0AAW0A1T0"/>
<comment type="caution">
    <text evidence="2">The sequence shown here is derived from an EMBL/GenBank/DDBJ whole genome shotgun (WGS) entry which is preliminary data.</text>
</comment>
<dbReference type="EMBL" id="JAWWNJ010000090">
    <property type="protein sequence ID" value="KAK6997504.1"/>
    <property type="molecule type" value="Genomic_DNA"/>
</dbReference>
<evidence type="ECO:0000256" key="1">
    <source>
        <dbReference type="SAM" id="MobiDB-lite"/>
    </source>
</evidence>
<keyword evidence="3" id="KW-1185">Reference proteome</keyword>
<evidence type="ECO:0000313" key="3">
    <source>
        <dbReference type="Proteomes" id="UP001362999"/>
    </source>
</evidence>
<reference evidence="2 3" key="1">
    <citation type="journal article" date="2024" name="J Genomics">
        <title>Draft genome sequencing and assembly of Favolaschia claudopus CIRM-BRFM 2984 isolated from oak limbs.</title>
        <authorList>
            <person name="Navarro D."/>
            <person name="Drula E."/>
            <person name="Chaduli D."/>
            <person name="Cazenave R."/>
            <person name="Ahrendt S."/>
            <person name="Wang J."/>
            <person name="Lipzen A."/>
            <person name="Daum C."/>
            <person name="Barry K."/>
            <person name="Grigoriev I.V."/>
            <person name="Favel A."/>
            <person name="Rosso M.N."/>
            <person name="Martin F."/>
        </authorList>
    </citation>
    <scope>NUCLEOTIDE SEQUENCE [LARGE SCALE GENOMIC DNA]</scope>
    <source>
        <strain evidence="2 3">CIRM-BRFM 2984</strain>
    </source>
</reference>